<protein>
    <recommendedName>
        <fullName evidence="4">Carboxyltransferase domain-containing protein</fullName>
    </recommendedName>
</protein>
<evidence type="ECO:0000259" key="4">
    <source>
        <dbReference type="SMART" id="SM00796"/>
    </source>
</evidence>
<dbReference type="OrthoDB" id="9778567at2"/>
<name>A0A916VJJ2_9GAMM</name>
<dbReference type="SMART" id="SM00796">
    <property type="entry name" value="AHS1"/>
    <property type="match status" value="1"/>
</dbReference>
<keyword evidence="1" id="KW-0547">Nucleotide-binding</keyword>
<evidence type="ECO:0000256" key="1">
    <source>
        <dbReference type="ARBA" id="ARBA00022741"/>
    </source>
</evidence>
<dbReference type="NCBIfam" id="TIGR00370">
    <property type="entry name" value="5-oxoprolinase subunit PxpB"/>
    <property type="match status" value="1"/>
</dbReference>
<proteinExistence type="predicted"/>
<keyword evidence="3" id="KW-0067">ATP-binding</keyword>
<keyword evidence="6" id="KW-1185">Reference proteome</keyword>
<evidence type="ECO:0000256" key="2">
    <source>
        <dbReference type="ARBA" id="ARBA00022801"/>
    </source>
</evidence>
<dbReference type="AlphaFoldDB" id="A0A916VJJ2"/>
<dbReference type="SUPFAM" id="SSF50891">
    <property type="entry name" value="Cyclophilin-like"/>
    <property type="match status" value="1"/>
</dbReference>
<dbReference type="RefSeq" id="WP_068810439.1">
    <property type="nucleotide sequence ID" value="NZ_BMIY01000009.1"/>
</dbReference>
<organism evidence="5 6">
    <name type="scientific">Pseudohongiella nitratireducens</name>
    <dbReference type="NCBI Taxonomy" id="1768907"/>
    <lineage>
        <taxon>Bacteria</taxon>
        <taxon>Pseudomonadati</taxon>
        <taxon>Pseudomonadota</taxon>
        <taxon>Gammaproteobacteria</taxon>
        <taxon>Pseudomonadales</taxon>
        <taxon>Pseudohongiellaceae</taxon>
        <taxon>Pseudohongiella</taxon>
    </lineage>
</organism>
<dbReference type="InterPro" id="IPR003833">
    <property type="entry name" value="CT_C_D"/>
</dbReference>
<dbReference type="EMBL" id="BMIY01000009">
    <property type="protein sequence ID" value="GFZ78295.1"/>
    <property type="molecule type" value="Genomic_DNA"/>
</dbReference>
<dbReference type="Pfam" id="PF02682">
    <property type="entry name" value="CT_C_D"/>
    <property type="match status" value="1"/>
</dbReference>
<evidence type="ECO:0000313" key="5">
    <source>
        <dbReference type="EMBL" id="GFZ78295.1"/>
    </source>
</evidence>
<dbReference type="PANTHER" id="PTHR34698:SF2">
    <property type="entry name" value="5-OXOPROLINASE SUBUNIT B"/>
    <property type="match status" value="1"/>
</dbReference>
<accession>A0A916VJJ2</accession>
<dbReference type="GO" id="GO:0005524">
    <property type="term" value="F:ATP binding"/>
    <property type="evidence" value="ECO:0007669"/>
    <property type="project" value="UniProtKB-KW"/>
</dbReference>
<keyword evidence="2" id="KW-0378">Hydrolase</keyword>
<dbReference type="Proteomes" id="UP000627715">
    <property type="component" value="Unassembled WGS sequence"/>
</dbReference>
<gene>
    <name evidence="5" type="ORF">GCM10011403_21630</name>
</gene>
<evidence type="ECO:0000313" key="6">
    <source>
        <dbReference type="Proteomes" id="UP000627715"/>
    </source>
</evidence>
<dbReference type="InterPro" id="IPR010016">
    <property type="entry name" value="PxpB"/>
</dbReference>
<reference evidence="5" key="1">
    <citation type="journal article" date="2014" name="Int. J. Syst. Evol. Microbiol.">
        <title>Complete genome sequence of Corynebacterium casei LMG S-19264T (=DSM 44701T), isolated from a smear-ripened cheese.</title>
        <authorList>
            <consortium name="US DOE Joint Genome Institute (JGI-PGF)"/>
            <person name="Walter F."/>
            <person name="Albersmeier A."/>
            <person name="Kalinowski J."/>
            <person name="Ruckert C."/>
        </authorList>
    </citation>
    <scope>NUCLEOTIDE SEQUENCE</scope>
    <source>
        <strain evidence="5">CGMCC 1.15425</strain>
    </source>
</reference>
<dbReference type="Gene3D" id="2.40.100.10">
    <property type="entry name" value="Cyclophilin-like"/>
    <property type="match status" value="1"/>
</dbReference>
<comment type="caution">
    <text evidence="5">The sequence shown here is derived from an EMBL/GenBank/DDBJ whole genome shotgun (WGS) entry which is preliminary data.</text>
</comment>
<sequence length="234" mass="25253">MSIPEPSINFATENAILLSFAEPRLNPKAGSISADQLQMRIIDLANTLRQSPVAELLTDLVPAPGSLLIVLNDGHSARRVLKEAEQHWGSQTNTQRKSRQVEIPVYYGGEYGPDLAAVASHCGMSEQDIINCHSTACYTVSALGFMPGFAYLSGLDNRLAIPRRKTPRNRIRAGSVAIGGTSTGVYPADSPGGWHIIGHTRLSLFNPDSASPTYLQPGDQICFIPQWDEGSALP</sequence>
<dbReference type="SUPFAM" id="SSF160467">
    <property type="entry name" value="PH0987 N-terminal domain-like"/>
    <property type="match status" value="1"/>
</dbReference>
<feature type="domain" description="Carboxyltransferase" evidence="4">
    <location>
        <begin position="6"/>
        <end position="215"/>
    </location>
</feature>
<dbReference type="InterPro" id="IPR029000">
    <property type="entry name" value="Cyclophilin-like_dom_sf"/>
</dbReference>
<evidence type="ECO:0000256" key="3">
    <source>
        <dbReference type="ARBA" id="ARBA00022840"/>
    </source>
</evidence>
<dbReference type="GO" id="GO:0016787">
    <property type="term" value="F:hydrolase activity"/>
    <property type="evidence" value="ECO:0007669"/>
    <property type="project" value="UniProtKB-KW"/>
</dbReference>
<reference evidence="5" key="2">
    <citation type="submission" date="2020-09" db="EMBL/GenBank/DDBJ databases">
        <authorList>
            <person name="Sun Q."/>
            <person name="Zhou Y."/>
        </authorList>
    </citation>
    <scope>NUCLEOTIDE SEQUENCE</scope>
    <source>
        <strain evidence="5">CGMCC 1.15425</strain>
    </source>
</reference>
<dbReference type="PANTHER" id="PTHR34698">
    <property type="entry name" value="5-OXOPROLINASE SUBUNIT B"/>
    <property type="match status" value="1"/>
</dbReference>